<feature type="compositionally biased region" description="Acidic residues" evidence="1">
    <location>
        <begin position="63"/>
        <end position="74"/>
    </location>
</feature>
<protein>
    <recommendedName>
        <fullName evidence="2">DM2 domain-containing protein</fullName>
    </recommendedName>
</protein>
<dbReference type="CDD" id="cd10567">
    <property type="entry name" value="SWIB-MDM2_like"/>
    <property type="match status" value="1"/>
</dbReference>
<dbReference type="SMART" id="SM00151">
    <property type="entry name" value="SWIB"/>
    <property type="match status" value="1"/>
</dbReference>
<organism evidence="3">
    <name type="scientific">viral metagenome</name>
    <dbReference type="NCBI Taxonomy" id="1070528"/>
    <lineage>
        <taxon>unclassified sequences</taxon>
        <taxon>metagenomes</taxon>
        <taxon>organismal metagenomes</taxon>
    </lineage>
</organism>
<sequence>MTKTTSKKLKEVNTPVSNEAVVTETAAPAVVETVKENMKKSGKKNTKKEEKVEAKTVVSEEVVEEEDTVVEDSGADEKSRVAPTKESVMASFDELVNLIDAEITRLRDSAGKSKGVKFLRSLNKRVKLLRNQSSRVMKHRVKSTRKNNTNSGFLKPVKISKEMAKFTGWEANELRSRVDVTKMICDYIKKNNLQNPSDRRQIMADTKLSKLLNYDSKKDTEPLTYYRIQSFMKPHFVKE</sequence>
<dbReference type="PANTHER" id="PTHR13844">
    <property type="entry name" value="SWI/SNF-RELATED MATRIX-ASSOCIATED ACTIN-DEPENDENT REGULATOR OF CHROMATIN SUBFAMILY D"/>
    <property type="match status" value="1"/>
</dbReference>
<dbReference type="Gene3D" id="1.10.245.10">
    <property type="entry name" value="SWIB/MDM2 domain"/>
    <property type="match status" value="1"/>
</dbReference>
<dbReference type="SUPFAM" id="SSF47592">
    <property type="entry name" value="SWIB/MDM2 domain"/>
    <property type="match status" value="1"/>
</dbReference>
<evidence type="ECO:0000313" key="3">
    <source>
        <dbReference type="EMBL" id="QHT09816.1"/>
    </source>
</evidence>
<feature type="domain" description="DM2" evidence="2">
    <location>
        <begin position="152"/>
        <end position="238"/>
    </location>
</feature>
<dbReference type="InterPro" id="IPR036885">
    <property type="entry name" value="SWIB_MDM2_dom_sf"/>
</dbReference>
<feature type="region of interest" description="Disordered" evidence="1">
    <location>
        <begin position="63"/>
        <end position="82"/>
    </location>
</feature>
<dbReference type="InterPro" id="IPR003121">
    <property type="entry name" value="SWIB_MDM2_domain"/>
</dbReference>
<dbReference type="InterPro" id="IPR019835">
    <property type="entry name" value="SWIB_domain"/>
</dbReference>
<evidence type="ECO:0000259" key="2">
    <source>
        <dbReference type="PROSITE" id="PS51925"/>
    </source>
</evidence>
<reference evidence="3" key="1">
    <citation type="journal article" date="2020" name="Nature">
        <title>Giant virus diversity and host interactions through global metagenomics.</title>
        <authorList>
            <person name="Schulz F."/>
            <person name="Roux S."/>
            <person name="Paez-Espino D."/>
            <person name="Jungbluth S."/>
            <person name="Walsh D.A."/>
            <person name="Denef V.J."/>
            <person name="McMahon K.D."/>
            <person name="Konstantinidis K.T."/>
            <person name="Eloe-Fadrosh E.A."/>
            <person name="Kyrpides N.C."/>
            <person name="Woyke T."/>
        </authorList>
    </citation>
    <scope>NUCLEOTIDE SEQUENCE</scope>
    <source>
        <strain evidence="3">GVMAG-M-3300023174-102</strain>
    </source>
</reference>
<evidence type="ECO:0000256" key="1">
    <source>
        <dbReference type="SAM" id="MobiDB-lite"/>
    </source>
</evidence>
<accession>A0A6C0CYB0</accession>
<dbReference type="EMBL" id="MN739515">
    <property type="protein sequence ID" value="QHT09816.1"/>
    <property type="molecule type" value="Genomic_DNA"/>
</dbReference>
<dbReference type="Pfam" id="PF02201">
    <property type="entry name" value="SWIB"/>
    <property type="match status" value="1"/>
</dbReference>
<dbReference type="PROSITE" id="PS51925">
    <property type="entry name" value="SWIB_MDM2"/>
    <property type="match status" value="1"/>
</dbReference>
<name>A0A6C0CYB0_9ZZZZ</name>
<dbReference type="AlphaFoldDB" id="A0A6C0CYB0"/>
<proteinExistence type="predicted"/>